<dbReference type="Gene3D" id="1.10.760.10">
    <property type="entry name" value="Cytochrome c-like domain"/>
    <property type="match status" value="1"/>
</dbReference>
<comment type="caution">
    <text evidence="9">The sequence shown here is derived from an EMBL/GenBank/DDBJ whole genome shotgun (WGS) entry which is preliminary data.</text>
</comment>
<name>A0A562RLD7_9BURK</name>
<dbReference type="GO" id="GO:0020037">
    <property type="term" value="F:heme binding"/>
    <property type="evidence" value="ECO:0007669"/>
    <property type="project" value="InterPro"/>
</dbReference>
<dbReference type="InterPro" id="IPR036909">
    <property type="entry name" value="Cyt_c-like_dom_sf"/>
</dbReference>
<dbReference type="RefSeq" id="WP_145647179.1">
    <property type="nucleotide sequence ID" value="NZ_VLLB01000001.1"/>
</dbReference>
<keyword evidence="5 6" id="KW-0408">Iron</keyword>
<evidence type="ECO:0000256" key="6">
    <source>
        <dbReference type="PROSITE-ProRule" id="PRU00433"/>
    </source>
</evidence>
<dbReference type="Pfam" id="PF00034">
    <property type="entry name" value="Cytochrom_C"/>
    <property type="match status" value="1"/>
</dbReference>
<evidence type="ECO:0000256" key="5">
    <source>
        <dbReference type="ARBA" id="ARBA00023004"/>
    </source>
</evidence>
<sequence length="130" mass="13950">MNRAINRLLSLLLAMPALAASTPAPAPLAGDPVAGASTFRTCASCHQVGPSARGVFGPHLNGVIGRRAGSTPDYAYSPAMKKSGIVWNERTLAAFLRDPDEVVPGTKMRFWGIGNERQIANLLAYLRQYR</sequence>
<dbReference type="PANTHER" id="PTHR11961">
    <property type="entry name" value="CYTOCHROME C"/>
    <property type="match status" value="1"/>
</dbReference>
<keyword evidence="1" id="KW-0813">Transport</keyword>
<keyword evidence="2 6" id="KW-0349">Heme</keyword>
<feature type="domain" description="Cytochrome c" evidence="8">
    <location>
        <begin position="30"/>
        <end position="130"/>
    </location>
</feature>
<evidence type="ECO:0000256" key="2">
    <source>
        <dbReference type="ARBA" id="ARBA00022617"/>
    </source>
</evidence>
<organism evidence="9 10">
    <name type="scientific">Pseudoduganella lurida</name>
    <dbReference type="NCBI Taxonomy" id="1036180"/>
    <lineage>
        <taxon>Bacteria</taxon>
        <taxon>Pseudomonadati</taxon>
        <taxon>Pseudomonadota</taxon>
        <taxon>Betaproteobacteria</taxon>
        <taxon>Burkholderiales</taxon>
        <taxon>Oxalobacteraceae</taxon>
        <taxon>Telluria group</taxon>
        <taxon>Pseudoduganella</taxon>
    </lineage>
</organism>
<accession>A0A562RLD7</accession>
<feature type="chain" id="PRO_5021703140" evidence="7">
    <location>
        <begin position="20"/>
        <end position="130"/>
    </location>
</feature>
<evidence type="ECO:0000256" key="3">
    <source>
        <dbReference type="ARBA" id="ARBA00022723"/>
    </source>
</evidence>
<evidence type="ECO:0000313" key="9">
    <source>
        <dbReference type="EMBL" id="TWI69414.1"/>
    </source>
</evidence>
<keyword evidence="3 6" id="KW-0479">Metal-binding</keyword>
<dbReference type="PRINTS" id="PR00604">
    <property type="entry name" value="CYTCHRMECIAB"/>
</dbReference>
<reference evidence="9 10" key="1">
    <citation type="journal article" date="2015" name="Stand. Genomic Sci.">
        <title>Genomic Encyclopedia of Bacterial and Archaeal Type Strains, Phase III: the genomes of soil and plant-associated and newly described type strains.</title>
        <authorList>
            <person name="Whitman W.B."/>
            <person name="Woyke T."/>
            <person name="Klenk H.P."/>
            <person name="Zhou Y."/>
            <person name="Lilburn T.G."/>
            <person name="Beck B.J."/>
            <person name="De Vos P."/>
            <person name="Vandamme P."/>
            <person name="Eisen J.A."/>
            <person name="Garrity G."/>
            <person name="Hugenholtz P."/>
            <person name="Kyrpides N.C."/>
        </authorList>
    </citation>
    <scope>NUCLEOTIDE SEQUENCE [LARGE SCALE GENOMIC DNA]</scope>
    <source>
        <strain evidence="9 10">CGMCC 1.10822</strain>
    </source>
</reference>
<dbReference type="InterPro" id="IPR002327">
    <property type="entry name" value="Cyt_c_1A/1B"/>
</dbReference>
<dbReference type="GO" id="GO:0046872">
    <property type="term" value="F:metal ion binding"/>
    <property type="evidence" value="ECO:0007669"/>
    <property type="project" value="UniProtKB-KW"/>
</dbReference>
<gene>
    <name evidence="9" type="ORF">IP91_00482</name>
</gene>
<evidence type="ECO:0000256" key="1">
    <source>
        <dbReference type="ARBA" id="ARBA00022448"/>
    </source>
</evidence>
<evidence type="ECO:0000256" key="4">
    <source>
        <dbReference type="ARBA" id="ARBA00022982"/>
    </source>
</evidence>
<keyword evidence="4" id="KW-0249">Electron transport</keyword>
<feature type="signal peptide" evidence="7">
    <location>
        <begin position="1"/>
        <end position="19"/>
    </location>
</feature>
<dbReference type="PROSITE" id="PS51007">
    <property type="entry name" value="CYTC"/>
    <property type="match status" value="1"/>
</dbReference>
<keyword evidence="7" id="KW-0732">Signal</keyword>
<evidence type="ECO:0000313" key="10">
    <source>
        <dbReference type="Proteomes" id="UP000318431"/>
    </source>
</evidence>
<protein>
    <submittedName>
        <fullName evidence="9">Cytochrome c</fullName>
    </submittedName>
</protein>
<dbReference type="InterPro" id="IPR009056">
    <property type="entry name" value="Cyt_c-like_dom"/>
</dbReference>
<evidence type="ECO:0000256" key="7">
    <source>
        <dbReference type="SAM" id="SignalP"/>
    </source>
</evidence>
<evidence type="ECO:0000259" key="8">
    <source>
        <dbReference type="PROSITE" id="PS51007"/>
    </source>
</evidence>
<proteinExistence type="predicted"/>
<dbReference type="Proteomes" id="UP000318431">
    <property type="component" value="Unassembled WGS sequence"/>
</dbReference>
<dbReference type="SUPFAM" id="SSF46626">
    <property type="entry name" value="Cytochrome c"/>
    <property type="match status" value="1"/>
</dbReference>
<dbReference type="AlphaFoldDB" id="A0A562RLD7"/>
<dbReference type="EMBL" id="VLLB01000001">
    <property type="protein sequence ID" value="TWI69414.1"/>
    <property type="molecule type" value="Genomic_DNA"/>
</dbReference>
<dbReference type="GO" id="GO:0009055">
    <property type="term" value="F:electron transfer activity"/>
    <property type="evidence" value="ECO:0007669"/>
    <property type="project" value="InterPro"/>
</dbReference>
<keyword evidence="10" id="KW-1185">Reference proteome</keyword>
<dbReference type="OrthoDB" id="9805828at2"/>